<evidence type="ECO:0000313" key="2">
    <source>
        <dbReference type="Proteomes" id="UP000053881"/>
    </source>
</evidence>
<protein>
    <submittedName>
        <fullName evidence="1">Uncharacterized protein</fullName>
    </submittedName>
</protein>
<dbReference type="PATRIC" id="fig|217031.4.peg.2568"/>
<comment type="caution">
    <text evidence="1">The sequence shown here is derived from an EMBL/GenBank/DDBJ whole genome shotgun (WGS) entry which is preliminary data.</text>
</comment>
<reference evidence="1 2" key="1">
    <citation type="submission" date="2015-06" db="EMBL/GenBank/DDBJ databases">
        <title>Genome sequencing project of Bacillus galactosidilyticus PL133.</title>
        <authorList>
            <person name="Gaiero J."/>
            <person name="Nicol R."/>
            <person name="Habash M."/>
        </authorList>
    </citation>
    <scope>NUCLEOTIDE SEQUENCE [LARGE SCALE GENOMIC DNA]</scope>
    <source>
        <strain evidence="1 2">PL133</strain>
    </source>
</reference>
<evidence type="ECO:0000313" key="1">
    <source>
        <dbReference type="EMBL" id="KRG13770.1"/>
    </source>
</evidence>
<organism evidence="1 2">
    <name type="scientific">Lederbergia galactosidilytica</name>
    <dbReference type="NCBI Taxonomy" id="217031"/>
    <lineage>
        <taxon>Bacteria</taxon>
        <taxon>Bacillati</taxon>
        <taxon>Bacillota</taxon>
        <taxon>Bacilli</taxon>
        <taxon>Bacillales</taxon>
        <taxon>Bacillaceae</taxon>
        <taxon>Lederbergia</taxon>
    </lineage>
</organism>
<accession>A0A0Q9Y7M8</accession>
<dbReference type="AlphaFoldDB" id="A0A0Q9Y7M8"/>
<sequence length="280" mass="32284">MDKPLDLSEYNYFALAANSWAWQSVDYFLKIRLYSGDDVFESITKMNPNTWNPLFLNIKDWENRDSITKIDISFLQNFDLEGVAPGDPGYDSWNGRFQIDYIVATNILDLEFSVDGETEGFMAQNGRLHVQDGALHYEISDQNTYLESPRLLQNLSVADTLVVPMQNTTDAQQVRISWITDEDPKWDEEKSKVFEIESSTEFINYQFSFASNPKWKGTLEQFRIEPIMTTPSGSLIIDKFKLDISLNIDDDYQGRIDVSELTNRDSIQIGGMVDQQLFRS</sequence>
<dbReference type="Proteomes" id="UP000053881">
    <property type="component" value="Unassembled WGS sequence"/>
</dbReference>
<gene>
    <name evidence="1" type="ORF">ACA29_07735</name>
</gene>
<proteinExistence type="predicted"/>
<dbReference type="EMBL" id="LGPB01000072">
    <property type="protein sequence ID" value="KRG13770.1"/>
    <property type="molecule type" value="Genomic_DNA"/>
</dbReference>
<name>A0A0Q9Y7M8_9BACI</name>